<keyword evidence="3" id="KW-1185">Reference proteome</keyword>
<dbReference type="VEuPathDB" id="CryptoDB:Vbra_13534"/>
<evidence type="ECO:0000313" key="2">
    <source>
        <dbReference type="EMBL" id="CEM02225.1"/>
    </source>
</evidence>
<evidence type="ECO:0000256" key="1">
    <source>
        <dbReference type="SAM" id="MobiDB-lite"/>
    </source>
</evidence>
<accession>A0A0G4EVD4</accession>
<feature type="compositionally biased region" description="Basic and acidic residues" evidence="1">
    <location>
        <begin position="363"/>
        <end position="390"/>
    </location>
</feature>
<name>A0A0G4EVD4_VITBC</name>
<reference evidence="2 3" key="1">
    <citation type="submission" date="2014-11" db="EMBL/GenBank/DDBJ databases">
        <authorList>
            <person name="Zhu J."/>
            <person name="Qi W."/>
            <person name="Song R."/>
        </authorList>
    </citation>
    <scope>NUCLEOTIDE SEQUENCE [LARGE SCALE GENOMIC DNA]</scope>
</reference>
<feature type="region of interest" description="Disordered" evidence="1">
    <location>
        <begin position="363"/>
        <end position="415"/>
    </location>
</feature>
<dbReference type="EMBL" id="CDMY01000321">
    <property type="protein sequence ID" value="CEM02225.1"/>
    <property type="molecule type" value="Genomic_DNA"/>
</dbReference>
<dbReference type="InParanoid" id="A0A0G4EVD4"/>
<feature type="compositionally biased region" description="Polar residues" evidence="1">
    <location>
        <begin position="1"/>
        <end position="10"/>
    </location>
</feature>
<proteinExistence type="predicted"/>
<evidence type="ECO:0000313" key="3">
    <source>
        <dbReference type="Proteomes" id="UP000041254"/>
    </source>
</evidence>
<dbReference type="AlphaFoldDB" id="A0A0G4EVD4"/>
<organism evidence="2 3">
    <name type="scientific">Vitrella brassicaformis (strain CCMP3155)</name>
    <dbReference type="NCBI Taxonomy" id="1169540"/>
    <lineage>
        <taxon>Eukaryota</taxon>
        <taxon>Sar</taxon>
        <taxon>Alveolata</taxon>
        <taxon>Colpodellida</taxon>
        <taxon>Vitrellaceae</taxon>
        <taxon>Vitrella</taxon>
    </lineage>
</organism>
<sequence length="415" mass="46231">MATVPLSSSSKGDKRISFNLTPTPSQPKKETPSLSRPASAATLRSYAPASHSRCSSASSFSGASTGPRMTQRERVERRSVFRRELGKDNILCSVKKARCLRLFDVARVDMLSPVARGEAVRLMSHSRSTTRPSTAHTASSKTLLFVRPQATDSRPSSSLSHMAQSCASGAMSSVPSRTLLLSPSQRSVAVSEGLVPGRTSRRHSLHAHVWVPQDEASLDQLAAQLHDNMSRSGRPSTARSVAESLRSERERSRRRRSRMGMYVKRVDRADDSALPVCLNEQSYQPTSPHVRTRLGLPVEVSSRDKQRVSLSRWGLDAWQDAIRRTSAHSERLTSSIRLESLRRRLGPWDEQRRIERAVEDARHAARERGAGQRSAREREVEDRCRADAPKRRGSTPGKTEQLIIKTYTPGNTRLR</sequence>
<feature type="compositionally biased region" description="Low complexity" evidence="1">
    <location>
        <begin position="47"/>
        <end position="64"/>
    </location>
</feature>
<feature type="region of interest" description="Disordered" evidence="1">
    <location>
        <begin position="228"/>
        <end position="256"/>
    </location>
</feature>
<feature type="region of interest" description="Disordered" evidence="1">
    <location>
        <begin position="1"/>
        <end position="75"/>
    </location>
</feature>
<gene>
    <name evidence="2" type="ORF">Vbra_13534</name>
</gene>
<dbReference type="Proteomes" id="UP000041254">
    <property type="component" value="Unassembled WGS sequence"/>
</dbReference>
<protein>
    <submittedName>
        <fullName evidence="2">Uncharacterized protein</fullName>
    </submittedName>
</protein>